<sequence>MENFNQHQSKERIILVSVAVQMLHDLDAEEFHLLAQSAGAEILEHI</sequence>
<evidence type="ECO:0000313" key="2">
    <source>
        <dbReference type="Proteomes" id="UP000473470"/>
    </source>
</evidence>
<name>A0A6L3MIM0_9BURK</name>
<evidence type="ECO:0000313" key="1">
    <source>
        <dbReference type="EMBL" id="KAB0627730.1"/>
    </source>
</evidence>
<comment type="caution">
    <text evidence="1">The sequence shown here is derived from an EMBL/GenBank/DDBJ whole genome shotgun (WGS) entry which is preliminary data.</text>
</comment>
<protein>
    <submittedName>
        <fullName evidence="1">GTPase HflX</fullName>
    </submittedName>
</protein>
<reference evidence="1 2" key="1">
    <citation type="submission" date="2019-09" db="EMBL/GenBank/DDBJ databases">
        <title>Draft genome sequences of 48 bacterial type strains from the CCUG.</title>
        <authorList>
            <person name="Tunovic T."/>
            <person name="Pineiro-Iglesias B."/>
            <person name="Unosson C."/>
            <person name="Inganas E."/>
            <person name="Ohlen M."/>
            <person name="Cardew S."/>
            <person name="Jensie-Markopoulos S."/>
            <person name="Salva-Serra F."/>
            <person name="Jaen-Luchoro D."/>
            <person name="Karlsson R."/>
            <person name="Svensson-Stadler L."/>
            <person name="Chun J."/>
            <person name="Moore E."/>
        </authorList>
    </citation>
    <scope>NUCLEOTIDE SEQUENCE [LARGE SCALE GENOMIC DNA]</scope>
    <source>
        <strain evidence="1 2">CCUG 65686</strain>
    </source>
</reference>
<gene>
    <name evidence="1" type="ORF">F7R25_38065</name>
</gene>
<dbReference type="EMBL" id="VZOK01000342">
    <property type="protein sequence ID" value="KAB0627730.1"/>
    <property type="molecule type" value="Genomic_DNA"/>
</dbReference>
<dbReference type="Proteomes" id="UP000473470">
    <property type="component" value="Unassembled WGS sequence"/>
</dbReference>
<proteinExistence type="predicted"/>
<feature type="non-terminal residue" evidence="1">
    <location>
        <position position="46"/>
    </location>
</feature>
<dbReference type="AlphaFoldDB" id="A0A6L3MIM0"/>
<organism evidence="1 2">
    <name type="scientific">Burkholderia stagnalis</name>
    <dbReference type="NCBI Taxonomy" id="1503054"/>
    <lineage>
        <taxon>Bacteria</taxon>
        <taxon>Pseudomonadati</taxon>
        <taxon>Pseudomonadota</taxon>
        <taxon>Betaproteobacteria</taxon>
        <taxon>Burkholderiales</taxon>
        <taxon>Burkholderiaceae</taxon>
        <taxon>Burkholderia</taxon>
        <taxon>Burkholderia cepacia complex</taxon>
    </lineage>
</organism>
<accession>A0A6L3MIM0</accession>